<keyword evidence="2" id="KW-1185">Reference proteome</keyword>
<dbReference type="EMBL" id="JAGGJA010000002">
    <property type="protein sequence ID" value="MCW9705844.1"/>
    <property type="molecule type" value="Genomic_DNA"/>
</dbReference>
<protein>
    <submittedName>
        <fullName evidence="1">Uncharacterized protein</fullName>
    </submittedName>
</protein>
<proteinExistence type="predicted"/>
<organism evidence="1 2">
    <name type="scientific">Fodinibius salsisoli</name>
    <dbReference type="NCBI Taxonomy" id="2820877"/>
    <lineage>
        <taxon>Bacteria</taxon>
        <taxon>Pseudomonadati</taxon>
        <taxon>Balneolota</taxon>
        <taxon>Balneolia</taxon>
        <taxon>Balneolales</taxon>
        <taxon>Balneolaceae</taxon>
        <taxon>Fodinibius</taxon>
    </lineage>
</organism>
<gene>
    <name evidence="1" type="ORF">J6I44_03220</name>
</gene>
<dbReference type="RefSeq" id="WP_265764517.1">
    <property type="nucleotide sequence ID" value="NZ_JAGGJA010000002.1"/>
</dbReference>
<sequence length="59" mass="6860">MSVNKLKSDYIHEKIQAINHHIDGSNNADLILVAKYGQKEKVIAWCKKNDVDPIHIWEF</sequence>
<name>A0ABT3PIT0_9BACT</name>
<comment type="caution">
    <text evidence="1">The sequence shown here is derived from an EMBL/GenBank/DDBJ whole genome shotgun (WGS) entry which is preliminary data.</text>
</comment>
<reference evidence="1 2" key="1">
    <citation type="submission" date="2021-03" db="EMBL/GenBank/DDBJ databases">
        <title>Aliifodinibius sp. nov., a new bacterium isolated from saline soil.</title>
        <authorList>
            <person name="Galisteo C."/>
            <person name="De La Haba R."/>
            <person name="Sanchez-Porro C."/>
            <person name="Ventosa A."/>
        </authorList>
    </citation>
    <scope>NUCLEOTIDE SEQUENCE [LARGE SCALE GENOMIC DNA]</scope>
    <source>
        <strain evidence="1 2">1BSP15-2V2</strain>
    </source>
</reference>
<accession>A0ABT3PIT0</accession>
<dbReference type="Proteomes" id="UP001207918">
    <property type="component" value="Unassembled WGS sequence"/>
</dbReference>
<evidence type="ECO:0000313" key="1">
    <source>
        <dbReference type="EMBL" id="MCW9705844.1"/>
    </source>
</evidence>
<evidence type="ECO:0000313" key="2">
    <source>
        <dbReference type="Proteomes" id="UP001207918"/>
    </source>
</evidence>